<evidence type="ECO:0000313" key="3">
    <source>
        <dbReference type="Proteomes" id="UP000324831"/>
    </source>
</evidence>
<feature type="region of interest" description="Disordered" evidence="1">
    <location>
        <begin position="30"/>
        <end position="143"/>
    </location>
</feature>
<protein>
    <submittedName>
        <fullName evidence="2">Uncharacterized protein</fullName>
    </submittedName>
</protein>
<sequence length="143" mass="14363">MASPVAIGAGVVGGTAAVGATSVAAYHSFKRNGTAEENKSPDLKTGSTIGSDQTNDKLVDGIQTPEKPAVVEETLEQTDVEASKPGSKELVEGKKEPADVADTKTKDNALSSAPVGVESGSVSTPTGELGNGAEPLTQVNPES</sequence>
<evidence type="ECO:0000313" key="2">
    <source>
        <dbReference type="EMBL" id="GCE63055.1"/>
    </source>
</evidence>
<comment type="caution">
    <text evidence="2">The sequence shown here is derived from an EMBL/GenBank/DDBJ whole genome shotgun (WGS) entry which is preliminary data.</text>
</comment>
<gene>
    <name evidence="2" type="ORF">MHSWG343_00330</name>
</gene>
<dbReference type="Proteomes" id="UP000324831">
    <property type="component" value="Unassembled WGS sequence"/>
</dbReference>
<reference evidence="2 3" key="1">
    <citation type="submission" date="2019-01" db="EMBL/GenBank/DDBJ databases">
        <title>Draft genome sequences of Candidatus Mycoplasma haemohominis SWG34-3 identified from a patient with pyrexia, anemia and liver dysfunction.</title>
        <authorList>
            <person name="Sekizuka T."/>
            <person name="Hattori N."/>
            <person name="Katano H."/>
            <person name="Takuma T."/>
            <person name="Ito T."/>
            <person name="Arai N."/>
            <person name="Yanai R."/>
            <person name="Ishii S."/>
            <person name="Miura Y."/>
            <person name="Tokunaga T."/>
            <person name="Watanabe H."/>
            <person name="Nomura N."/>
            <person name="Eguchi J."/>
            <person name="Arai T."/>
            <person name="Hasegawa H."/>
            <person name="Nakamaki T."/>
            <person name="Wakita T."/>
            <person name="Niki Y."/>
            <person name="Kuroda M."/>
        </authorList>
    </citation>
    <scope>NUCLEOTIDE SEQUENCE [LARGE SCALE GENOMIC DNA]</scope>
    <source>
        <strain evidence="2">SWG34-3</strain>
    </source>
</reference>
<evidence type="ECO:0000256" key="1">
    <source>
        <dbReference type="SAM" id="MobiDB-lite"/>
    </source>
</evidence>
<feature type="compositionally biased region" description="Basic and acidic residues" evidence="1">
    <location>
        <begin position="33"/>
        <end position="42"/>
    </location>
</feature>
<feature type="compositionally biased region" description="Basic and acidic residues" evidence="1">
    <location>
        <begin position="86"/>
        <end position="107"/>
    </location>
</feature>
<name>A0A478FSL6_9MOLU</name>
<dbReference type="EMBL" id="BIMN01000001">
    <property type="protein sequence ID" value="GCE63055.1"/>
    <property type="molecule type" value="Genomic_DNA"/>
</dbReference>
<accession>A0A478FSL6</accession>
<dbReference type="AlphaFoldDB" id="A0A478FSL6"/>
<proteinExistence type="predicted"/>
<organism evidence="2 3">
    <name type="scientific">Candidatus Mycoplasma haematohominis</name>
    <dbReference type="NCBI Taxonomy" id="1494318"/>
    <lineage>
        <taxon>Bacteria</taxon>
        <taxon>Bacillati</taxon>
        <taxon>Mycoplasmatota</taxon>
        <taxon>Mollicutes</taxon>
        <taxon>Mycoplasmataceae</taxon>
        <taxon>Mycoplasma</taxon>
    </lineage>
</organism>